<comment type="caution">
    <text evidence="1">The sequence shown here is derived from an EMBL/GenBank/DDBJ whole genome shotgun (WGS) entry which is preliminary data.</text>
</comment>
<organism evidence="1 2">
    <name type="scientific">Candidatus Brocadia carolinensis</name>
    <dbReference type="NCBI Taxonomy" id="1004156"/>
    <lineage>
        <taxon>Bacteria</taxon>
        <taxon>Pseudomonadati</taxon>
        <taxon>Planctomycetota</taxon>
        <taxon>Candidatus Brocadiia</taxon>
        <taxon>Candidatus Brocadiales</taxon>
        <taxon>Candidatus Brocadiaceae</taxon>
        <taxon>Candidatus Brocadia</taxon>
    </lineage>
</organism>
<dbReference type="Proteomes" id="UP000189681">
    <property type="component" value="Unassembled WGS sequence"/>
</dbReference>
<evidence type="ECO:0000313" key="1">
    <source>
        <dbReference type="EMBL" id="OOP57298.1"/>
    </source>
</evidence>
<dbReference type="STRING" id="1004156.AYP45_03830"/>
<protein>
    <submittedName>
        <fullName evidence="1">Uncharacterized protein</fullName>
    </submittedName>
</protein>
<accession>A0A1V4AW02</accession>
<proteinExistence type="predicted"/>
<dbReference type="AlphaFoldDB" id="A0A1V4AW02"/>
<evidence type="ECO:0000313" key="2">
    <source>
        <dbReference type="Proteomes" id="UP000189681"/>
    </source>
</evidence>
<dbReference type="EMBL" id="AYTS01000035">
    <property type="protein sequence ID" value="OOP57298.1"/>
    <property type="molecule type" value="Genomic_DNA"/>
</dbReference>
<gene>
    <name evidence="1" type="ORF">AYP45_03830</name>
</gene>
<reference evidence="1 2" key="1">
    <citation type="journal article" date="2017" name="Water Res.">
        <title>Discovery and metagenomic analysis of an anammox bacterial enrichment related to Candidatus "Brocadia caroliniensis" in a full-scale glycerol-fed nitritation-denitritation separate centrate treatment process.</title>
        <authorList>
            <person name="Park H."/>
            <person name="Brotto A.C."/>
            <person name="van Loosdrecht M.C."/>
            <person name="Chandran K."/>
        </authorList>
    </citation>
    <scope>NUCLEOTIDE SEQUENCE [LARGE SCALE GENOMIC DNA]</scope>
    <source>
        <strain evidence="1">26THWARD</strain>
    </source>
</reference>
<sequence length="60" mass="7122">MQRKEQGEVNFIVATICDEMMKDRTLRKILIQYISKFSYSCQQLEENKLLETKAKTGYTK</sequence>
<name>A0A1V4AW02_9BACT</name>